<evidence type="ECO:0000256" key="7">
    <source>
        <dbReference type="SAM" id="Phobius"/>
    </source>
</evidence>
<evidence type="ECO:0000256" key="2">
    <source>
        <dbReference type="ARBA" id="ARBA00005779"/>
    </source>
</evidence>
<evidence type="ECO:0000256" key="5">
    <source>
        <dbReference type="ARBA" id="ARBA00022989"/>
    </source>
</evidence>
<dbReference type="PANTHER" id="PTHR40043">
    <property type="entry name" value="UPF0719 INNER MEMBRANE PROTEIN YJFL"/>
    <property type="match status" value="1"/>
</dbReference>
<sequence>MIEVIKSFLPLDSVIAFWVYIVCAVVALGIVTWVYTLITPHNEMKLIRAGNVSAAIAMSGTVIGLAIPFQSIISHSYNPVDFLLWAVLAAIVQLGVFRICTIFLKGASAKIEDDNIAAGIFCGGMAIAVGLINAACMTPS</sequence>
<accession>A0A7W7P3B7</accession>
<comment type="similarity">
    <text evidence="2">Belongs to the UPF0719 family.</text>
</comment>
<keyword evidence="3" id="KW-1003">Cell membrane</keyword>
<comment type="subcellular location">
    <subcellularLocation>
        <location evidence="1">Cell membrane</location>
        <topology evidence="1">Multi-pass membrane protein</topology>
    </subcellularLocation>
</comment>
<dbReference type="PANTHER" id="PTHR40043:SF1">
    <property type="entry name" value="UPF0719 INNER MEMBRANE PROTEIN YJFL"/>
    <property type="match status" value="1"/>
</dbReference>
<evidence type="ECO:0000256" key="1">
    <source>
        <dbReference type="ARBA" id="ARBA00004651"/>
    </source>
</evidence>
<dbReference type="Proteomes" id="UP000566995">
    <property type="component" value="Unassembled WGS sequence"/>
</dbReference>
<dbReference type="GO" id="GO:0005886">
    <property type="term" value="C:plasma membrane"/>
    <property type="evidence" value="ECO:0007669"/>
    <property type="project" value="UniProtKB-SubCell"/>
</dbReference>
<name>A0A7W7P3B7_PSENT</name>
<feature type="transmembrane region" description="Helical" evidence="7">
    <location>
        <begin position="82"/>
        <end position="104"/>
    </location>
</feature>
<organism evidence="8 9">
    <name type="scientific">Pseudomonas nitroreducens</name>
    <dbReference type="NCBI Taxonomy" id="46680"/>
    <lineage>
        <taxon>Bacteria</taxon>
        <taxon>Pseudomonadati</taxon>
        <taxon>Pseudomonadota</taxon>
        <taxon>Gammaproteobacteria</taxon>
        <taxon>Pseudomonadales</taxon>
        <taxon>Pseudomonadaceae</taxon>
        <taxon>Pseudomonas</taxon>
    </lineage>
</organism>
<feature type="transmembrane region" description="Helical" evidence="7">
    <location>
        <begin position="15"/>
        <end position="38"/>
    </location>
</feature>
<gene>
    <name evidence="8" type="ORF">HNP46_005720</name>
</gene>
<reference evidence="8 9" key="1">
    <citation type="submission" date="2020-08" db="EMBL/GenBank/DDBJ databases">
        <title>Functional genomics of gut bacteria from endangered species of beetles.</title>
        <authorList>
            <person name="Carlos-Shanley C."/>
        </authorList>
    </citation>
    <scope>NUCLEOTIDE SEQUENCE [LARGE SCALE GENOMIC DNA]</scope>
    <source>
        <strain evidence="8 9">S00179</strain>
    </source>
</reference>
<protein>
    <submittedName>
        <fullName evidence="8">Putative membrane protein</fullName>
    </submittedName>
</protein>
<evidence type="ECO:0000256" key="4">
    <source>
        <dbReference type="ARBA" id="ARBA00022692"/>
    </source>
</evidence>
<keyword evidence="6 7" id="KW-0472">Membrane</keyword>
<comment type="caution">
    <text evidence="8">The sequence shown here is derived from an EMBL/GenBank/DDBJ whole genome shotgun (WGS) entry which is preliminary data.</text>
</comment>
<dbReference type="AlphaFoldDB" id="A0A7W7P3B7"/>
<evidence type="ECO:0000313" key="8">
    <source>
        <dbReference type="EMBL" id="MBB4866813.1"/>
    </source>
</evidence>
<keyword evidence="5 7" id="KW-1133">Transmembrane helix</keyword>
<evidence type="ECO:0000256" key="3">
    <source>
        <dbReference type="ARBA" id="ARBA00022475"/>
    </source>
</evidence>
<proteinExistence type="inferred from homology"/>
<dbReference type="RefSeq" id="WP_184595672.1">
    <property type="nucleotide sequence ID" value="NZ_JACHLI010000032.1"/>
</dbReference>
<dbReference type="EMBL" id="JACHLI010000032">
    <property type="protein sequence ID" value="MBB4866813.1"/>
    <property type="molecule type" value="Genomic_DNA"/>
</dbReference>
<feature type="transmembrane region" description="Helical" evidence="7">
    <location>
        <begin position="50"/>
        <end position="70"/>
    </location>
</feature>
<dbReference type="InterPro" id="IPR007140">
    <property type="entry name" value="DUF350"/>
</dbReference>
<dbReference type="Pfam" id="PF03994">
    <property type="entry name" value="DUF350"/>
    <property type="match status" value="1"/>
</dbReference>
<keyword evidence="4 7" id="KW-0812">Transmembrane</keyword>
<feature type="transmembrane region" description="Helical" evidence="7">
    <location>
        <begin position="116"/>
        <end position="135"/>
    </location>
</feature>
<evidence type="ECO:0000256" key="6">
    <source>
        <dbReference type="ARBA" id="ARBA00023136"/>
    </source>
</evidence>
<evidence type="ECO:0000313" key="9">
    <source>
        <dbReference type="Proteomes" id="UP000566995"/>
    </source>
</evidence>